<keyword evidence="2" id="KW-1185">Reference proteome</keyword>
<comment type="caution">
    <text evidence="1">The sequence shown here is derived from an EMBL/GenBank/DDBJ whole genome shotgun (WGS) entry which is preliminary data.</text>
</comment>
<dbReference type="Gene3D" id="2.60.40.10">
    <property type="entry name" value="Immunoglobulins"/>
    <property type="match status" value="1"/>
</dbReference>
<reference evidence="2" key="1">
    <citation type="journal article" date="2019" name="Int. J. Syst. Evol. Microbiol.">
        <title>The Global Catalogue of Microorganisms (GCM) 10K type strain sequencing project: providing services to taxonomists for standard genome sequencing and annotation.</title>
        <authorList>
            <consortium name="The Broad Institute Genomics Platform"/>
            <consortium name="The Broad Institute Genome Sequencing Center for Infectious Disease"/>
            <person name="Wu L."/>
            <person name="Ma J."/>
        </authorList>
    </citation>
    <scope>NUCLEOTIDE SEQUENCE [LARGE SCALE GENOMIC DNA]</scope>
    <source>
        <strain evidence="2">JCM 17630</strain>
    </source>
</reference>
<dbReference type="Proteomes" id="UP001501496">
    <property type="component" value="Unassembled WGS sequence"/>
</dbReference>
<dbReference type="EMBL" id="BAABCA010000002">
    <property type="protein sequence ID" value="GAA4234257.1"/>
    <property type="molecule type" value="Genomic_DNA"/>
</dbReference>
<sequence length="119" mass="13457">MKTILHMACLVFCFTSCEDIIEVEDISEKDINVLAPLNNTVLDNIAVTFSWEAVNDAETYHIQVATPSFTNAQQIVKDTIVKITQLSTVLSAKNFEWRVRGENSDYTTGYTTQNFTIEE</sequence>
<accession>A0ABP8C5X8</accession>
<organism evidence="1 2">
    <name type="scientific">Postechiella marina</name>
    <dbReference type="NCBI Taxonomy" id="943941"/>
    <lineage>
        <taxon>Bacteria</taxon>
        <taxon>Pseudomonadati</taxon>
        <taxon>Bacteroidota</taxon>
        <taxon>Flavobacteriia</taxon>
        <taxon>Flavobacteriales</taxon>
        <taxon>Flavobacteriaceae</taxon>
        <taxon>Postechiella</taxon>
    </lineage>
</organism>
<gene>
    <name evidence="1" type="ORF">GCM10022291_13280</name>
</gene>
<name>A0ABP8C5X8_9FLAO</name>
<evidence type="ECO:0000313" key="2">
    <source>
        <dbReference type="Proteomes" id="UP001501496"/>
    </source>
</evidence>
<evidence type="ECO:0008006" key="3">
    <source>
        <dbReference type="Google" id="ProtNLM"/>
    </source>
</evidence>
<dbReference type="RefSeq" id="WP_344787347.1">
    <property type="nucleotide sequence ID" value="NZ_BAABCA010000002.1"/>
</dbReference>
<evidence type="ECO:0000313" key="1">
    <source>
        <dbReference type="EMBL" id="GAA4234257.1"/>
    </source>
</evidence>
<dbReference type="InterPro" id="IPR013783">
    <property type="entry name" value="Ig-like_fold"/>
</dbReference>
<proteinExistence type="predicted"/>
<protein>
    <recommendedName>
        <fullName evidence="3">SusE outer membrane protein domain-containing protein</fullName>
    </recommendedName>
</protein>